<feature type="domain" description="Lantibiotic dehydratase N-terminal" evidence="1">
    <location>
        <begin position="60"/>
        <end position="719"/>
    </location>
</feature>
<evidence type="ECO:0000313" key="4">
    <source>
        <dbReference type="Proteomes" id="UP000183413"/>
    </source>
</evidence>
<accession>A0A1I5GQK1</accession>
<dbReference type="eggNOG" id="ENOG502Z81U">
    <property type="taxonomic scope" value="Bacteria"/>
</dbReference>
<name>A0A1I5GQK1_9ACTN</name>
<evidence type="ECO:0000313" key="3">
    <source>
        <dbReference type="EMBL" id="SFO38344.1"/>
    </source>
</evidence>
<reference evidence="3 4" key="1">
    <citation type="submission" date="2016-10" db="EMBL/GenBank/DDBJ databases">
        <authorList>
            <person name="de Groot N.N."/>
        </authorList>
    </citation>
    <scope>NUCLEOTIDE SEQUENCE [LARGE SCALE GENOMIC DNA]</scope>
    <source>
        <strain evidence="3 4">DSM 43067</strain>
    </source>
</reference>
<dbReference type="NCBIfam" id="TIGR03891">
    <property type="entry name" value="thiopep_ocin"/>
    <property type="match status" value="1"/>
</dbReference>
<dbReference type="InterPro" id="IPR023809">
    <property type="entry name" value="Thiopep_bacteriocin_synth_dom"/>
</dbReference>
<feature type="domain" description="Thiopeptide-type bacteriocin biosynthesis" evidence="2">
    <location>
        <begin position="800"/>
        <end position="1047"/>
    </location>
</feature>
<dbReference type="Proteomes" id="UP000183413">
    <property type="component" value="Unassembled WGS sequence"/>
</dbReference>
<protein>
    <submittedName>
        <fullName evidence="3">Thiopeptide-type bacteriocin biosynthesis domain-containing protein</fullName>
    </submittedName>
</protein>
<evidence type="ECO:0000259" key="1">
    <source>
        <dbReference type="Pfam" id="PF04738"/>
    </source>
</evidence>
<dbReference type="Pfam" id="PF14028">
    <property type="entry name" value="Lant_dehydr_C"/>
    <property type="match status" value="1"/>
</dbReference>
<dbReference type="Pfam" id="PF04738">
    <property type="entry name" value="Lant_dehydr_N"/>
    <property type="match status" value="1"/>
</dbReference>
<dbReference type="AlphaFoldDB" id="A0A1I5GQK1"/>
<sequence>MKHTGPYKASGFFLLRAPALPVRPMLDILESFPAGADDAGDAWRDGHAQALLKLWSVRGVSSAIRSATSDLADAVDRLDDLSPRDRRRAVLSLGRYLNRMSFRATPFGLVAGVAGGFFGRPGGRAHPRLDAGAQARLGDTAIGQARARADMGWVMHLAKRLAKDAGFAPELLVRHNDLLCTGRGRVWLQSADGYGTKENRAVSVRLNGPVLAVLEHATSPKTLGDIRAHLVAAYPGVAAEKIDGLLRELLELDFLVTAERPGMLAGGAGAPLRSLLPAVVDPVTAQALDDVDTAIRVFNRNRDVHGGLRARIESRARAAAGDYQGQVLQIDSALAFATPPVLPAEVARLAEDAARVLSVVGSDQYPPALREYAGAFVERYGLGAEVPVLELLSEESGLGPPAGYLCPKRSYPLPGEEADPPAWTEREALLVRLVSTALARRSIEVSLDDHLLAEFAEAAHTTGDDRPRWPSIDVHLQLTPPGTGGEGWRGAVTGIGVTLGGRTFGRFHDLLAPDVRSALRDLAAAEEELIGDALTVELTYLPSDARAANVSIRPLLHAWELPVNVATDRPAGRRVELADVVAGVDGGRLYLFSPRLGRRLHVTQRSMLNLGKAPNVCRFLVEVSTAQARRVSPFEWERLAEATPFLPRIERAGLVLRRARWRLREDSIARDAGWRHTDPLGPFADAVRTWRETWMVPRRVHLIQSDNSILLDLTSAPSLAELRAAMARARAQGGDVLLEEALPEPDEGFLAGASGERYVSEVVVPLVRVDPGSAGRTAPRRSGTRRAPFTERVKPVGSDWLYIKLYTEPDAHDALVTGDLAAFAERLTARYGVAEPFFIRYRDPAPHLRVRFHVPDEALREKILGETARWARTLTTSGRIIEFTFAAYNREIERYGGTELIGHAERWFQRDSTAATLLLGHLRQAPPEDRVAMTALSLEHMGRLLLPSLEDRRRLARSAAPGHIGGAEYRAAGRALWADLTGGGPGSPVLGEAVEIWRPAAAGITHRTAELGTDRVALAGSLLHLHCNRMGLLRDKEEIAFGIWRRLLDRIANTSNAEATPPEHQIAELNERPDV</sequence>
<proteinExistence type="predicted"/>
<gene>
    <name evidence="3" type="ORF">SAMN04489713_105356</name>
</gene>
<dbReference type="STRING" id="1993.SAMN04489713_105356"/>
<organism evidence="3 4">
    <name type="scientific">Actinomadura madurae</name>
    <dbReference type="NCBI Taxonomy" id="1993"/>
    <lineage>
        <taxon>Bacteria</taxon>
        <taxon>Bacillati</taxon>
        <taxon>Actinomycetota</taxon>
        <taxon>Actinomycetes</taxon>
        <taxon>Streptosporangiales</taxon>
        <taxon>Thermomonosporaceae</taxon>
        <taxon>Actinomadura</taxon>
    </lineage>
</organism>
<evidence type="ECO:0000259" key="2">
    <source>
        <dbReference type="Pfam" id="PF14028"/>
    </source>
</evidence>
<dbReference type="InParanoid" id="A0A1I5GQK1"/>
<dbReference type="InterPro" id="IPR006827">
    <property type="entry name" value="Lant_deHydtase_N"/>
</dbReference>
<keyword evidence="4" id="KW-1185">Reference proteome</keyword>
<dbReference type="EMBL" id="FOVH01000005">
    <property type="protein sequence ID" value="SFO38344.1"/>
    <property type="molecule type" value="Genomic_DNA"/>
</dbReference>